<dbReference type="RefSeq" id="WP_137057514.1">
    <property type="nucleotide sequence ID" value="NZ_SZOD01000202.1"/>
</dbReference>
<organism evidence="1 2">
    <name type="scientific">Bacillus mycoides</name>
    <dbReference type="NCBI Taxonomy" id="1405"/>
    <lineage>
        <taxon>Bacteria</taxon>
        <taxon>Bacillati</taxon>
        <taxon>Bacillota</taxon>
        <taxon>Bacilli</taxon>
        <taxon>Bacillales</taxon>
        <taxon>Bacillaceae</taxon>
        <taxon>Bacillus</taxon>
        <taxon>Bacillus cereus group</taxon>
    </lineage>
</organism>
<dbReference type="EMBL" id="SZOD01000202">
    <property type="protein sequence ID" value="TKI85422.1"/>
    <property type="molecule type" value="Genomic_DNA"/>
</dbReference>
<proteinExistence type="predicted"/>
<sequence length="294" mass="33056">MALVRPFPVIETKTRRLPSTSEKALYYKIARIQSRNPIDSGEGSVFQGQLFPQSNFGMTGTVQPLYMFSFGVRNNSPTPLIKPSLLKVGDSRDDSYRFEIYKDAEGFHNLYLVQSPYSKGAVFVYHAFDCTEYWEVDMHLSERGYTLAWSSVNGDTQGIYEGGRRLLTEQKASQLYTPTDDSKSIQVSLDTGISSPFYHFEEGLRVTKEGNNITINGTLQHGHNGKYLNIAKVPPGYEPKYKTLLSGAYSQADGVFISIPLVVKPDGYIVMMNDRINTANPTNMYVSGSWILKY</sequence>
<gene>
    <name evidence="1" type="ORF">FC701_10155</name>
</gene>
<dbReference type="AlphaFoldDB" id="A0A4U3AD50"/>
<reference evidence="1 2" key="1">
    <citation type="journal article" date="2019" name="Environ. Microbiol.">
        <title>An active ?-lactamase is a part of an orchestrated cell wall stress resistance network of Bacillus subtilis and related rhizosphere species.</title>
        <authorList>
            <person name="Bucher T."/>
            <person name="Keren-Paz A."/>
            <person name="Hausser J."/>
            <person name="Olender T."/>
            <person name="Cytryn E."/>
            <person name="Kolodkin-Gal I."/>
        </authorList>
    </citation>
    <scope>NUCLEOTIDE SEQUENCE [LARGE SCALE GENOMIC DNA]</scope>
    <source>
        <strain evidence="1 2">I186</strain>
    </source>
</reference>
<evidence type="ECO:0000313" key="2">
    <source>
        <dbReference type="Proteomes" id="UP000305524"/>
    </source>
</evidence>
<name>A0A4U3AD50_BACMY</name>
<protein>
    <submittedName>
        <fullName evidence="1">Uncharacterized protein</fullName>
    </submittedName>
</protein>
<comment type="caution">
    <text evidence="1">The sequence shown here is derived from an EMBL/GenBank/DDBJ whole genome shotgun (WGS) entry which is preliminary data.</text>
</comment>
<dbReference type="Proteomes" id="UP000305524">
    <property type="component" value="Unassembled WGS sequence"/>
</dbReference>
<accession>A0A4U3AD50</accession>
<evidence type="ECO:0000313" key="1">
    <source>
        <dbReference type="EMBL" id="TKI85422.1"/>
    </source>
</evidence>